<feature type="transmembrane region" description="Helical" evidence="14">
    <location>
        <begin position="563"/>
        <end position="581"/>
    </location>
</feature>
<dbReference type="EMBL" id="CP036433">
    <property type="protein sequence ID" value="QDU94183.1"/>
    <property type="molecule type" value="Genomic_DNA"/>
</dbReference>
<dbReference type="PROSITE" id="PS50283">
    <property type="entry name" value="NA_SOLUT_SYMP_3"/>
    <property type="match status" value="1"/>
</dbReference>
<dbReference type="PANTHER" id="PTHR48086">
    <property type="entry name" value="SODIUM/PROLINE SYMPORTER-RELATED"/>
    <property type="match status" value="1"/>
</dbReference>
<dbReference type="InterPro" id="IPR001734">
    <property type="entry name" value="Na/solute_symporter"/>
</dbReference>
<keyword evidence="10 14" id="KW-0472">Membrane</keyword>
<dbReference type="AlphaFoldDB" id="A0A518DQR5"/>
<accession>A0A518DQR5</accession>
<keyword evidence="7 14" id="KW-1133">Transmembrane helix</keyword>
<feature type="transmembrane region" description="Helical" evidence="14">
    <location>
        <begin position="593"/>
        <end position="619"/>
    </location>
</feature>
<keyword evidence="5 14" id="KW-0812">Transmembrane</keyword>
<sequence>MTQLIIISVYLLLLVVLGMFSSRLFRGTSEDYLLASHSIGPFVLLMSIFGTTMTAFALVGSTGESYTQGVGVYGLLASSSGIVHSLCIFVIGVKMWTFGRKYGYSTQVQFFRDRLESDRIGLLLFPILVGLVIPYLLIGVIASGVVVSAVTEGAFTNEFFAAYDYGVPNWAGSFVICLVVLIYVFFGGMRGAAWANTFQTIVFMALGVATFVLLANKLGGPVEASQKVLEKHPSKMMRAVAPQEETAYQTALEAWRRTAEKAYAGAHSLAETDLTLQQQTLAWLEQDDRVLPEGQSTLDADGKPLPLSHFPRSADWPKKAMKLFGAKVGHPAQPLNPDDPSQGKKWTIKKAHGVYKATHWAPEEPRPMSHWRFLSYLLVPLSIGMFPHLFQHWLTAKSANSFKLPVIVHPLFIAIVWTPCVLVGVWATIAVSDTGIPVIPPHFNPNAVLSKMVNDLTGPIVGGFLTAGILAAIMSSLDSQFLCLGTMFTTDIVVHYGGKNRFTDRQQITLARGFIVAIVAVTYAFSLFEPARVFQMGVWCFSGFAALVPLIVAAIYWPRLTKAGAYACVLTASVLWSVMFWQADFAMNDEYSALGFGVLPVTWMVLGSTVALVGVSLVTRPPGKATLEKFFDESAS</sequence>
<evidence type="ECO:0000256" key="6">
    <source>
        <dbReference type="ARBA" id="ARBA00022847"/>
    </source>
</evidence>
<feature type="transmembrane region" description="Helical" evidence="14">
    <location>
        <begin position="193"/>
        <end position="215"/>
    </location>
</feature>
<reference evidence="15 16" key="1">
    <citation type="submission" date="2019-02" db="EMBL/GenBank/DDBJ databases">
        <title>Deep-cultivation of Planctomycetes and their phenomic and genomic characterization uncovers novel biology.</title>
        <authorList>
            <person name="Wiegand S."/>
            <person name="Jogler M."/>
            <person name="Boedeker C."/>
            <person name="Pinto D."/>
            <person name="Vollmers J."/>
            <person name="Rivas-Marin E."/>
            <person name="Kohn T."/>
            <person name="Peeters S.H."/>
            <person name="Heuer A."/>
            <person name="Rast P."/>
            <person name="Oberbeckmann S."/>
            <person name="Bunk B."/>
            <person name="Jeske O."/>
            <person name="Meyerdierks A."/>
            <person name="Storesund J.E."/>
            <person name="Kallscheuer N."/>
            <person name="Luecker S."/>
            <person name="Lage O.M."/>
            <person name="Pohl T."/>
            <person name="Merkel B.J."/>
            <person name="Hornburger P."/>
            <person name="Mueller R.-W."/>
            <person name="Bruemmer F."/>
            <person name="Labrenz M."/>
            <person name="Spormann A.M."/>
            <person name="Op den Camp H."/>
            <person name="Overmann J."/>
            <person name="Amann R."/>
            <person name="Jetten M.S.M."/>
            <person name="Mascher T."/>
            <person name="Medema M.H."/>
            <person name="Devos D.P."/>
            <person name="Kaster A.-K."/>
            <person name="Ovreas L."/>
            <person name="Rohde M."/>
            <person name="Galperin M.Y."/>
            <person name="Jogler C."/>
        </authorList>
    </citation>
    <scope>NUCLEOTIDE SEQUENCE [LARGE SCALE GENOMIC DNA]</scope>
    <source>
        <strain evidence="15 16">Pla85_3_4</strain>
    </source>
</reference>
<keyword evidence="11" id="KW-0739">Sodium transport</keyword>
<keyword evidence="16" id="KW-1185">Reference proteome</keyword>
<evidence type="ECO:0000256" key="7">
    <source>
        <dbReference type="ARBA" id="ARBA00022989"/>
    </source>
</evidence>
<feature type="transmembrane region" description="Helical" evidence="14">
    <location>
        <begin position="122"/>
        <end position="147"/>
    </location>
</feature>
<keyword evidence="9" id="KW-0406">Ion transport</keyword>
<feature type="transmembrane region" description="Helical" evidence="14">
    <location>
        <begin position="411"/>
        <end position="436"/>
    </location>
</feature>
<evidence type="ECO:0000256" key="9">
    <source>
        <dbReference type="ARBA" id="ARBA00023065"/>
    </source>
</evidence>
<dbReference type="GO" id="GO:0015193">
    <property type="term" value="F:L-proline transmembrane transporter activity"/>
    <property type="evidence" value="ECO:0007669"/>
    <property type="project" value="TreeGrafter"/>
</dbReference>
<feature type="transmembrane region" description="Helical" evidence="14">
    <location>
        <begin position="32"/>
        <end position="58"/>
    </location>
</feature>
<dbReference type="GO" id="GO:0005886">
    <property type="term" value="C:plasma membrane"/>
    <property type="evidence" value="ECO:0007669"/>
    <property type="project" value="UniProtKB-SubCell"/>
</dbReference>
<dbReference type="Pfam" id="PF00474">
    <property type="entry name" value="SSF"/>
    <property type="match status" value="2"/>
</dbReference>
<comment type="catalytic activity">
    <reaction evidence="12">
        <text>L-proline(in) + Na(+)(in) = L-proline(out) + Na(+)(out)</text>
        <dbReference type="Rhea" id="RHEA:28967"/>
        <dbReference type="ChEBI" id="CHEBI:29101"/>
        <dbReference type="ChEBI" id="CHEBI:60039"/>
    </reaction>
</comment>
<feature type="transmembrane region" description="Helical" evidence="14">
    <location>
        <begin position="6"/>
        <end position="25"/>
    </location>
</feature>
<evidence type="ECO:0000256" key="14">
    <source>
        <dbReference type="SAM" id="Phobius"/>
    </source>
</evidence>
<dbReference type="CDD" id="cd10322">
    <property type="entry name" value="SLC5sbd"/>
    <property type="match status" value="1"/>
</dbReference>
<evidence type="ECO:0000256" key="5">
    <source>
        <dbReference type="ARBA" id="ARBA00022692"/>
    </source>
</evidence>
<dbReference type="InterPro" id="IPR050277">
    <property type="entry name" value="Sodium:Solute_Symporter"/>
</dbReference>
<dbReference type="KEGG" id="lcre:Pla8534_19710"/>
<evidence type="ECO:0000256" key="1">
    <source>
        <dbReference type="ARBA" id="ARBA00004651"/>
    </source>
</evidence>
<feature type="transmembrane region" description="Helical" evidence="14">
    <location>
        <begin position="509"/>
        <end position="528"/>
    </location>
</feature>
<evidence type="ECO:0000256" key="11">
    <source>
        <dbReference type="ARBA" id="ARBA00023201"/>
    </source>
</evidence>
<feature type="transmembrane region" description="Helical" evidence="14">
    <location>
        <begin position="456"/>
        <end position="477"/>
    </location>
</feature>
<dbReference type="GO" id="GO:0005298">
    <property type="term" value="F:proline:sodium symporter activity"/>
    <property type="evidence" value="ECO:0007669"/>
    <property type="project" value="TreeGrafter"/>
</dbReference>
<evidence type="ECO:0000256" key="3">
    <source>
        <dbReference type="ARBA" id="ARBA00022448"/>
    </source>
</evidence>
<evidence type="ECO:0000256" key="10">
    <source>
        <dbReference type="ARBA" id="ARBA00023136"/>
    </source>
</evidence>
<feature type="transmembrane region" description="Helical" evidence="14">
    <location>
        <begin position="534"/>
        <end position="556"/>
    </location>
</feature>
<comment type="subcellular location">
    <subcellularLocation>
        <location evidence="1">Cell membrane</location>
        <topology evidence="1">Multi-pass membrane protein</topology>
    </subcellularLocation>
</comment>
<evidence type="ECO:0000256" key="13">
    <source>
        <dbReference type="RuleBase" id="RU362091"/>
    </source>
</evidence>
<evidence type="ECO:0000256" key="2">
    <source>
        <dbReference type="ARBA" id="ARBA00006434"/>
    </source>
</evidence>
<feature type="transmembrane region" description="Helical" evidence="14">
    <location>
        <begin position="373"/>
        <end position="390"/>
    </location>
</feature>
<protein>
    <submittedName>
        <fullName evidence="15">Sodium/proline symporter</fullName>
    </submittedName>
</protein>
<dbReference type="OrthoDB" id="9810181at2"/>
<name>A0A518DQR5_9BACT</name>
<feature type="transmembrane region" description="Helical" evidence="14">
    <location>
        <begin position="167"/>
        <end position="186"/>
    </location>
</feature>
<dbReference type="GO" id="GO:0015824">
    <property type="term" value="P:proline transport"/>
    <property type="evidence" value="ECO:0007669"/>
    <property type="project" value="TreeGrafter"/>
</dbReference>
<proteinExistence type="inferred from homology"/>
<organism evidence="15 16">
    <name type="scientific">Lignipirellula cremea</name>
    <dbReference type="NCBI Taxonomy" id="2528010"/>
    <lineage>
        <taxon>Bacteria</taxon>
        <taxon>Pseudomonadati</taxon>
        <taxon>Planctomycetota</taxon>
        <taxon>Planctomycetia</taxon>
        <taxon>Pirellulales</taxon>
        <taxon>Pirellulaceae</taxon>
        <taxon>Lignipirellula</taxon>
    </lineage>
</organism>
<dbReference type="InterPro" id="IPR038377">
    <property type="entry name" value="Na/Glc_symporter_sf"/>
</dbReference>
<evidence type="ECO:0000256" key="4">
    <source>
        <dbReference type="ARBA" id="ARBA00022475"/>
    </source>
</evidence>
<keyword evidence="6" id="KW-0769">Symport</keyword>
<keyword evidence="4" id="KW-1003">Cell membrane</keyword>
<dbReference type="PANTHER" id="PTHR48086:SF3">
    <property type="entry name" value="SODIUM_PROLINE SYMPORTER"/>
    <property type="match status" value="1"/>
</dbReference>
<gene>
    <name evidence="15" type="primary">putP_2</name>
    <name evidence="15" type="ORF">Pla8534_19710</name>
</gene>
<evidence type="ECO:0000256" key="8">
    <source>
        <dbReference type="ARBA" id="ARBA00023053"/>
    </source>
</evidence>
<keyword evidence="8" id="KW-0915">Sodium</keyword>
<evidence type="ECO:0000313" key="16">
    <source>
        <dbReference type="Proteomes" id="UP000317648"/>
    </source>
</evidence>
<keyword evidence="3" id="KW-0813">Transport</keyword>
<dbReference type="Gene3D" id="1.20.1730.10">
    <property type="entry name" value="Sodium/glucose cotransporter"/>
    <property type="match status" value="2"/>
</dbReference>
<comment type="similarity">
    <text evidence="2 13">Belongs to the sodium:solute symporter (SSF) (TC 2.A.21) family.</text>
</comment>
<feature type="transmembrane region" description="Helical" evidence="14">
    <location>
        <begin position="70"/>
        <end position="93"/>
    </location>
</feature>
<dbReference type="Proteomes" id="UP000317648">
    <property type="component" value="Chromosome"/>
</dbReference>
<evidence type="ECO:0000313" key="15">
    <source>
        <dbReference type="EMBL" id="QDU94183.1"/>
    </source>
</evidence>
<dbReference type="RefSeq" id="WP_145052148.1">
    <property type="nucleotide sequence ID" value="NZ_CP036433.1"/>
</dbReference>
<evidence type="ECO:0000256" key="12">
    <source>
        <dbReference type="ARBA" id="ARBA00033708"/>
    </source>
</evidence>